<sequence>MNEDQVIKALAALAHPVRLSVFRALVMAGTQGLTPSVLAERLGVPATALSFHLKELMHAGLVCQERVSRNLFYRAAYDEMHLLLSYLTENCCAGADCGQATASSCGTPAIQPETKES</sequence>
<dbReference type="InterPro" id="IPR011991">
    <property type="entry name" value="ArsR-like_HTH"/>
</dbReference>
<protein>
    <submittedName>
        <fullName evidence="5">Helix-turn-helix transcriptional regulator</fullName>
    </submittedName>
</protein>
<accession>A0A939GY02</accession>
<dbReference type="NCBIfam" id="NF033788">
    <property type="entry name" value="HTH_metalloreg"/>
    <property type="match status" value="1"/>
</dbReference>
<dbReference type="PANTHER" id="PTHR43132:SF2">
    <property type="entry name" value="ARSENICAL RESISTANCE OPERON REPRESSOR ARSR-RELATED"/>
    <property type="match status" value="1"/>
</dbReference>
<keyword evidence="6" id="KW-1185">Reference proteome</keyword>
<evidence type="ECO:0000259" key="4">
    <source>
        <dbReference type="PROSITE" id="PS50987"/>
    </source>
</evidence>
<keyword evidence="1" id="KW-0805">Transcription regulation</keyword>
<gene>
    <name evidence="5" type="ORF">J1777_03210</name>
</gene>
<dbReference type="PRINTS" id="PR00778">
    <property type="entry name" value="HTHARSR"/>
</dbReference>
<evidence type="ECO:0000313" key="5">
    <source>
        <dbReference type="EMBL" id="MBO1248848.1"/>
    </source>
</evidence>
<dbReference type="SUPFAM" id="SSF46785">
    <property type="entry name" value="Winged helix' DNA-binding domain"/>
    <property type="match status" value="1"/>
</dbReference>
<dbReference type="InterPro" id="IPR036390">
    <property type="entry name" value="WH_DNA-bd_sf"/>
</dbReference>
<dbReference type="Pfam" id="PF12840">
    <property type="entry name" value="HTH_20"/>
    <property type="match status" value="1"/>
</dbReference>
<evidence type="ECO:0000256" key="1">
    <source>
        <dbReference type="ARBA" id="ARBA00023015"/>
    </source>
</evidence>
<dbReference type="GO" id="GO:0003677">
    <property type="term" value="F:DNA binding"/>
    <property type="evidence" value="ECO:0007669"/>
    <property type="project" value="UniProtKB-KW"/>
</dbReference>
<feature type="domain" description="HTH arsR-type" evidence="4">
    <location>
        <begin position="1"/>
        <end position="95"/>
    </location>
</feature>
<dbReference type="GO" id="GO:0003700">
    <property type="term" value="F:DNA-binding transcription factor activity"/>
    <property type="evidence" value="ECO:0007669"/>
    <property type="project" value="InterPro"/>
</dbReference>
<dbReference type="EMBL" id="JAFNME010000004">
    <property type="protein sequence ID" value="MBO1248848.1"/>
    <property type="molecule type" value="Genomic_DNA"/>
</dbReference>
<evidence type="ECO:0000256" key="2">
    <source>
        <dbReference type="ARBA" id="ARBA00023125"/>
    </source>
</evidence>
<dbReference type="AlphaFoldDB" id="A0A939GY02"/>
<reference evidence="5" key="1">
    <citation type="submission" date="2021-03" db="EMBL/GenBank/DDBJ databases">
        <title>Comamonas denitrificans.</title>
        <authorList>
            <person name="Finster K."/>
        </authorList>
    </citation>
    <scope>NUCLEOTIDE SEQUENCE</scope>
    <source>
        <strain evidence="5">MM2021_4</strain>
    </source>
</reference>
<dbReference type="PANTHER" id="PTHR43132">
    <property type="entry name" value="ARSENICAL RESISTANCE OPERON REPRESSOR ARSR-RELATED"/>
    <property type="match status" value="1"/>
</dbReference>
<dbReference type="Gene3D" id="1.10.10.10">
    <property type="entry name" value="Winged helix-like DNA-binding domain superfamily/Winged helix DNA-binding domain"/>
    <property type="match status" value="1"/>
</dbReference>
<dbReference type="InterPro" id="IPR001845">
    <property type="entry name" value="HTH_ArsR_DNA-bd_dom"/>
</dbReference>
<dbReference type="InterPro" id="IPR036388">
    <property type="entry name" value="WH-like_DNA-bd_sf"/>
</dbReference>
<dbReference type="SMART" id="SM00418">
    <property type="entry name" value="HTH_ARSR"/>
    <property type="match status" value="1"/>
</dbReference>
<dbReference type="RefSeq" id="WP_207574390.1">
    <property type="nucleotide sequence ID" value="NZ_JAFNME010000004.1"/>
</dbReference>
<name>A0A939GY02_9BURK</name>
<keyword evidence="2" id="KW-0238">DNA-binding</keyword>
<dbReference type="InterPro" id="IPR051011">
    <property type="entry name" value="Metal_resp_trans_reg"/>
</dbReference>
<dbReference type="Proteomes" id="UP000664731">
    <property type="component" value="Unassembled WGS sequence"/>
</dbReference>
<dbReference type="CDD" id="cd00090">
    <property type="entry name" value="HTH_ARSR"/>
    <property type="match status" value="1"/>
</dbReference>
<dbReference type="PROSITE" id="PS50987">
    <property type="entry name" value="HTH_ARSR_2"/>
    <property type="match status" value="1"/>
</dbReference>
<proteinExistence type="predicted"/>
<comment type="caution">
    <text evidence="5">The sequence shown here is derived from an EMBL/GenBank/DDBJ whole genome shotgun (WGS) entry which is preliminary data.</text>
</comment>
<evidence type="ECO:0000256" key="3">
    <source>
        <dbReference type="ARBA" id="ARBA00023163"/>
    </source>
</evidence>
<organism evidence="5 6">
    <name type="scientific">Comamonas denitrificans</name>
    <dbReference type="NCBI Taxonomy" id="117506"/>
    <lineage>
        <taxon>Bacteria</taxon>
        <taxon>Pseudomonadati</taxon>
        <taxon>Pseudomonadota</taxon>
        <taxon>Betaproteobacteria</taxon>
        <taxon>Burkholderiales</taxon>
        <taxon>Comamonadaceae</taxon>
        <taxon>Comamonas</taxon>
    </lineage>
</organism>
<evidence type="ECO:0000313" key="6">
    <source>
        <dbReference type="Proteomes" id="UP000664731"/>
    </source>
</evidence>
<keyword evidence="3" id="KW-0804">Transcription</keyword>